<keyword evidence="1" id="KW-0812">Transmembrane</keyword>
<dbReference type="Proteomes" id="UP000674425">
    <property type="component" value="Unassembled WGS sequence"/>
</dbReference>
<keyword evidence="1" id="KW-0472">Membrane</keyword>
<protein>
    <submittedName>
        <fullName evidence="2">Protein TraM</fullName>
    </submittedName>
</protein>
<dbReference type="NCBIfam" id="NF010470">
    <property type="entry name" value="PRK13895.1"/>
    <property type="match status" value="1"/>
</dbReference>
<reference evidence="2 3" key="1">
    <citation type="submission" date="2021-02" db="EMBL/GenBank/DDBJ databases">
        <authorList>
            <person name="Vanwijnsberghe S."/>
        </authorList>
    </citation>
    <scope>NUCLEOTIDE SEQUENCE [LARGE SCALE GENOMIC DNA]</scope>
    <source>
        <strain evidence="2 3">R-69658</strain>
    </source>
</reference>
<gene>
    <name evidence="2" type="primary">traM</name>
    <name evidence="2" type="ORF">R69658_05951</name>
</gene>
<evidence type="ECO:0000313" key="3">
    <source>
        <dbReference type="Proteomes" id="UP000674425"/>
    </source>
</evidence>
<keyword evidence="1" id="KW-1133">Transmembrane helix</keyword>
<comment type="caution">
    <text evidence="2">The sequence shown here is derived from an EMBL/GenBank/DDBJ whole genome shotgun (WGS) entry which is preliminary data.</text>
</comment>
<keyword evidence="3" id="KW-1185">Reference proteome</keyword>
<accession>A0ABN7MQT8</accession>
<dbReference type="RefSeq" id="WP_200621188.1">
    <property type="nucleotide sequence ID" value="NZ_CAJNAU010000076.1"/>
</dbReference>
<proteinExistence type="predicted"/>
<name>A0ABN7MQT8_9BURK</name>
<organism evidence="2 3">
    <name type="scientific">Paraburkholderia aspalathi</name>
    <dbReference type="NCBI Taxonomy" id="1324617"/>
    <lineage>
        <taxon>Bacteria</taxon>
        <taxon>Pseudomonadati</taxon>
        <taxon>Pseudomonadota</taxon>
        <taxon>Betaproteobacteria</taxon>
        <taxon>Burkholderiales</taxon>
        <taxon>Burkholderiaceae</taxon>
        <taxon>Paraburkholderia</taxon>
    </lineage>
</organism>
<dbReference type="EMBL" id="CAJNAU010000076">
    <property type="protein sequence ID" value="CAE6823354.1"/>
    <property type="molecule type" value="Genomic_DNA"/>
</dbReference>
<sequence length="146" mass="15606">MADQIEELIKEIAAKHGIAVSRDDPILILQTINSRLMQDSAKAQEAMLDQYKEELEGIATRWGNDAKAKAERILNAAMAASKEAMARTLQDGAVAAAAVVRKEVDAALSRAQAQLRASRNLSWWNMAAAAVTLLAAGVAAWAALGH</sequence>
<dbReference type="InterPro" id="IPR028140">
    <property type="entry name" value="TraM"/>
</dbReference>
<evidence type="ECO:0000313" key="2">
    <source>
        <dbReference type="EMBL" id="CAE6823354.1"/>
    </source>
</evidence>
<feature type="transmembrane region" description="Helical" evidence="1">
    <location>
        <begin position="123"/>
        <end position="144"/>
    </location>
</feature>
<evidence type="ECO:0000256" key="1">
    <source>
        <dbReference type="SAM" id="Phobius"/>
    </source>
</evidence>
<dbReference type="Pfam" id="PF11657">
    <property type="entry name" value="Activator-TraM"/>
    <property type="match status" value="1"/>
</dbReference>